<name>F8GZM9_STUS2</name>
<dbReference type="EMBL" id="CP002881">
    <property type="protein sequence ID" value="AEJ06673.1"/>
    <property type="molecule type" value="Genomic_DNA"/>
</dbReference>
<evidence type="ECO:0000313" key="2">
    <source>
        <dbReference type="Proteomes" id="UP000008932"/>
    </source>
</evidence>
<accession>F8GZM9</accession>
<gene>
    <name evidence="1" type="ordered locus">PSTAB_3392</name>
</gene>
<dbReference type="HOGENOM" id="CLU_3256756_0_0_6"/>
<reference evidence="2" key="3">
    <citation type="submission" date="2011-06" db="EMBL/GenBank/DDBJ databases">
        <title>Complete genome sequence of Pseudomonas stutzeri strain CGMCC 1.1803.</title>
        <authorList>
            <person name="Yan Y."/>
            <person name="Chen M."/>
            <person name="Lu W."/>
            <person name="Zhang W."/>
            <person name="Ping S."/>
            <person name="Lin M."/>
        </authorList>
    </citation>
    <scope>NUCLEOTIDE SEQUENCE [LARGE SCALE GENOMIC DNA]</scope>
    <source>
        <strain evidence="2">ATCC 17588 / DSM 5190 / CCUG 11256 / JCM 5965 / LMG 11199 / NCIMB 11358 / Stanier 221</strain>
    </source>
</reference>
<dbReference type="Proteomes" id="UP000008932">
    <property type="component" value="Chromosome"/>
</dbReference>
<sequence>MAQNVPKLALLFLVILSLQPLKTLTSVTFFITKSPPHGEHFE</sequence>
<reference evidence="1 2" key="1">
    <citation type="journal article" date="2011" name="J. Bacteriol.">
        <title>Complete Genome Sequence of the Type Strain Pseudomonas stutzeri CGMCC 1.1803.</title>
        <authorList>
            <person name="Chen M."/>
            <person name="Yan Y."/>
            <person name="Zhang W."/>
            <person name="Lu W."/>
            <person name="Wang J."/>
            <person name="Ping S."/>
            <person name="Lin M."/>
        </authorList>
    </citation>
    <scope>NUCLEOTIDE SEQUENCE [LARGE SCALE GENOMIC DNA]</scope>
    <source>
        <strain evidence="2">ATCC 17588 / DSM 5190 / CCUG 11256 / JCM 5965 / LMG 11199 / NCIMB 11358 / Stanier 221</strain>
    </source>
</reference>
<organism evidence="1 2">
    <name type="scientific">Stutzerimonas stutzeri (strain ATCC 17588 / DSM 5190 / CCUG 11256 / JCM 5965 / LMG 11199 / NBRC 14165 / NCIMB 11358 / Stanier 221)</name>
    <name type="common">Pseudomonas stutzeri</name>
    <dbReference type="NCBI Taxonomy" id="96563"/>
    <lineage>
        <taxon>Bacteria</taxon>
        <taxon>Pseudomonadati</taxon>
        <taxon>Pseudomonadota</taxon>
        <taxon>Gammaproteobacteria</taxon>
        <taxon>Pseudomonadales</taxon>
        <taxon>Pseudomonadaceae</taxon>
        <taxon>Stutzerimonas</taxon>
    </lineage>
</organism>
<reference key="2">
    <citation type="submission" date="2011-06" db="EMBL/GenBank/DDBJ databases">
        <title>Complete Genome Sequence of Pseudomonas stutzeri Strain CGMCC 1.1803.</title>
        <authorList>
            <person name="Yan Y."/>
            <person name="Chen M."/>
            <person name="Lu W."/>
            <person name="Zhang W."/>
            <person name="Ping S."/>
            <person name="Lin M."/>
        </authorList>
    </citation>
    <scope>NUCLEOTIDE SEQUENCE</scope>
    <source>
        <strain>ATCC 17588</strain>
    </source>
</reference>
<dbReference type="AlphaFoldDB" id="F8GZM9"/>
<proteinExistence type="predicted"/>
<dbReference type="KEGG" id="psz:PSTAB_3392"/>
<protein>
    <submittedName>
        <fullName evidence="1">Uncharacterized protein</fullName>
    </submittedName>
</protein>
<evidence type="ECO:0000313" key="1">
    <source>
        <dbReference type="EMBL" id="AEJ06673.1"/>
    </source>
</evidence>